<keyword evidence="3 6" id="KW-0853">WD repeat</keyword>
<keyword evidence="4" id="KW-0677">Repeat</keyword>
<evidence type="ECO:0000256" key="7">
    <source>
        <dbReference type="SAM" id="MobiDB-lite"/>
    </source>
</evidence>
<evidence type="ECO:0000256" key="3">
    <source>
        <dbReference type="ARBA" id="ARBA00022574"/>
    </source>
</evidence>
<dbReference type="SUPFAM" id="SSF50978">
    <property type="entry name" value="WD40 repeat-like"/>
    <property type="match status" value="1"/>
</dbReference>
<dbReference type="Pfam" id="PF00400">
    <property type="entry name" value="WD40"/>
    <property type="match status" value="3"/>
</dbReference>
<dbReference type="OrthoDB" id="71437at2759"/>
<dbReference type="PANTHER" id="PTHR22842">
    <property type="entry name" value="WD40 REPEAT PROTEIN"/>
    <property type="match status" value="1"/>
</dbReference>
<feature type="repeat" description="WD" evidence="6">
    <location>
        <begin position="69"/>
        <end position="110"/>
    </location>
</feature>
<dbReference type="AlphaFoldDB" id="A0A8T9BS66"/>
<name>A0A8T9BS66_9HELO</name>
<evidence type="ECO:0000256" key="6">
    <source>
        <dbReference type="PROSITE-ProRule" id="PRU00221"/>
    </source>
</evidence>
<feature type="region of interest" description="Disordered" evidence="7">
    <location>
        <begin position="41"/>
        <end position="60"/>
    </location>
</feature>
<dbReference type="Gene3D" id="2.130.10.10">
    <property type="entry name" value="YVTN repeat-like/Quinoprotein amine dehydrogenase"/>
    <property type="match status" value="1"/>
</dbReference>
<dbReference type="GO" id="GO:0071013">
    <property type="term" value="C:catalytic step 2 spliceosome"/>
    <property type="evidence" value="ECO:0007669"/>
    <property type="project" value="TreeGrafter"/>
</dbReference>
<evidence type="ECO:0000256" key="2">
    <source>
        <dbReference type="ARBA" id="ARBA00022490"/>
    </source>
</evidence>
<dbReference type="PANTHER" id="PTHR22842:SF3">
    <property type="entry name" value="WD REPEAT DOMAIN-CONTAINING PROTEIN 83"/>
    <property type="match status" value="1"/>
</dbReference>
<evidence type="ECO:0000256" key="5">
    <source>
        <dbReference type="ARBA" id="ARBA00038145"/>
    </source>
</evidence>
<evidence type="ECO:0000256" key="4">
    <source>
        <dbReference type="ARBA" id="ARBA00022737"/>
    </source>
</evidence>
<accession>A0A8T9BS66</accession>
<dbReference type="EMBL" id="QGMK01003277">
    <property type="protein sequence ID" value="TVY53427.1"/>
    <property type="molecule type" value="Genomic_DNA"/>
</dbReference>
<dbReference type="PROSITE" id="PS00678">
    <property type="entry name" value="WD_REPEATS_1"/>
    <property type="match status" value="1"/>
</dbReference>
<dbReference type="GO" id="GO:0000398">
    <property type="term" value="P:mRNA splicing, via spliceosome"/>
    <property type="evidence" value="ECO:0007669"/>
    <property type="project" value="TreeGrafter"/>
</dbReference>
<proteinExistence type="inferred from homology"/>
<comment type="similarity">
    <text evidence="5">Belongs to the WD repeat MORG1 family.</text>
</comment>
<keyword evidence="2" id="KW-0963">Cytoplasm</keyword>
<keyword evidence="9" id="KW-1185">Reference proteome</keyword>
<dbReference type="SMART" id="SM00320">
    <property type="entry name" value="WD40"/>
    <property type="match status" value="6"/>
</dbReference>
<comment type="caution">
    <text evidence="8">The sequence shown here is derived from an EMBL/GenBank/DDBJ whole genome shotgun (WGS) entry which is preliminary data.</text>
</comment>
<dbReference type="Proteomes" id="UP000469558">
    <property type="component" value="Unassembled WGS sequence"/>
</dbReference>
<dbReference type="InterPro" id="IPR001680">
    <property type="entry name" value="WD40_rpt"/>
</dbReference>
<dbReference type="PROSITE" id="PS50082">
    <property type="entry name" value="WD_REPEATS_2"/>
    <property type="match status" value="3"/>
</dbReference>
<evidence type="ECO:0000313" key="9">
    <source>
        <dbReference type="Proteomes" id="UP000469558"/>
    </source>
</evidence>
<dbReference type="InterPro" id="IPR051980">
    <property type="entry name" value="WD_repeat_MORG1"/>
</dbReference>
<evidence type="ECO:0000256" key="1">
    <source>
        <dbReference type="ARBA" id="ARBA00004496"/>
    </source>
</evidence>
<gene>
    <name evidence="8" type="primary">WDR83</name>
    <name evidence="8" type="ORF">LSUE1_G010007</name>
</gene>
<dbReference type="InterPro" id="IPR036322">
    <property type="entry name" value="WD40_repeat_dom_sf"/>
</dbReference>
<organism evidence="8 9">
    <name type="scientific">Lachnellula suecica</name>
    <dbReference type="NCBI Taxonomy" id="602035"/>
    <lineage>
        <taxon>Eukaryota</taxon>
        <taxon>Fungi</taxon>
        <taxon>Dikarya</taxon>
        <taxon>Ascomycota</taxon>
        <taxon>Pezizomycotina</taxon>
        <taxon>Leotiomycetes</taxon>
        <taxon>Helotiales</taxon>
        <taxon>Lachnaceae</taxon>
        <taxon>Lachnellula</taxon>
    </lineage>
</organism>
<evidence type="ECO:0000313" key="8">
    <source>
        <dbReference type="EMBL" id="TVY53427.1"/>
    </source>
</evidence>
<dbReference type="InterPro" id="IPR015943">
    <property type="entry name" value="WD40/YVTN_repeat-like_dom_sf"/>
</dbReference>
<comment type="subcellular location">
    <subcellularLocation>
        <location evidence="1">Cytoplasm</location>
    </subcellularLocation>
</comment>
<dbReference type="InterPro" id="IPR019775">
    <property type="entry name" value="WD40_repeat_CS"/>
</dbReference>
<dbReference type="PROSITE" id="PS50294">
    <property type="entry name" value="WD_REPEATS_REGION"/>
    <property type="match status" value="1"/>
</dbReference>
<feature type="repeat" description="WD" evidence="6">
    <location>
        <begin position="11"/>
        <end position="44"/>
    </location>
</feature>
<dbReference type="GO" id="GO:0005737">
    <property type="term" value="C:cytoplasm"/>
    <property type="evidence" value="ECO:0007669"/>
    <property type="project" value="UniProtKB-SubCell"/>
</dbReference>
<reference evidence="8 9" key="1">
    <citation type="submission" date="2018-05" db="EMBL/GenBank/DDBJ databases">
        <title>Genome sequencing and assembly of the regulated plant pathogen Lachnellula willkommii and related sister species for the development of diagnostic species identification markers.</title>
        <authorList>
            <person name="Giroux E."/>
            <person name="Bilodeau G."/>
        </authorList>
    </citation>
    <scope>NUCLEOTIDE SEQUENCE [LARGE SCALE GENOMIC DNA]</scope>
    <source>
        <strain evidence="8 9">CBS 268.59</strain>
    </source>
</reference>
<feature type="repeat" description="WD" evidence="6">
    <location>
        <begin position="114"/>
        <end position="156"/>
    </location>
</feature>
<protein>
    <submittedName>
        <fullName evidence="8">WD repeat domain-containing protein</fullName>
    </submittedName>
</protein>
<sequence length="352" mass="38066">MAFPSKPLTQLHGSNGPVHALTYSSSPSTYILTGSSDRSIRLYNPSRPPAPADSNPLEPPRATQLIQTYSAHGYEVLDIAVAQDNATFASVGGDRSVFHWDVTRAQTIRRFGGNHGHVARINTVTFAGASDSLLISGSFDASVRIWDVKSQNMKPIMVLEEARDSVTCVLTGAGAGKGGEYEILTGSVDGRVRSYDVRMGKLEVDVVGASVTSLQRTRDGKGILVGALDSTIRLMDRDGGGLLKAYKDDKWKNDEFRLRSTFGGNERWVLCGNEGVKGDDGDVAVWDTLSGKIIQKIRVEGSTIEGKKKIGRDGKEREKRNVISCVAWKENGRGDQWCCAGTDGLVTVFGPE</sequence>